<sequence>MKGNAGNMQSAVFVVFVTGYLLPCLVQLHYTEKQHFYFMATKLRIHLKRKWSLCLKRKWTHHQEQQMHLQEN</sequence>
<evidence type="ECO:0000313" key="2">
    <source>
        <dbReference type="EMBL" id="KAF5915444.1"/>
    </source>
</evidence>
<comment type="caution">
    <text evidence="2">The sequence shown here is derived from an EMBL/GenBank/DDBJ whole genome shotgun (WGS) entry which is preliminary data.</text>
</comment>
<keyword evidence="1" id="KW-1133">Transmembrane helix</keyword>
<dbReference type="EMBL" id="JACDTQ010002862">
    <property type="protein sequence ID" value="KAF5915444.1"/>
    <property type="molecule type" value="Genomic_DNA"/>
</dbReference>
<feature type="transmembrane region" description="Helical" evidence="1">
    <location>
        <begin position="12"/>
        <end position="30"/>
    </location>
</feature>
<accession>A0A7J7EII3</accession>
<protein>
    <submittedName>
        <fullName evidence="2">Uncharacterized protein</fullName>
    </submittedName>
</protein>
<evidence type="ECO:0000313" key="3">
    <source>
        <dbReference type="Proteomes" id="UP000551758"/>
    </source>
</evidence>
<proteinExistence type="predicted"/>
<dbReference type="AlphaFoldDB" id="A0A7J7EII3"/>
<name>A0A7J7EII3_DICBM</name>
<organism evidence="2 3">
    <name type="scientific">Diceros bicornis minor</name>
    <name type="common">South-central black rhinoceros</name>
    <dbReference type="NCBI Taxonomy" id="77932"/>
    <lineage>
        <taxon>Eukaryota</taxon>
        <taxon>Metazoa</taxon>
        <taxon>Chordata</taxon>
        <taxon>Craniata</taxon>
        <taxon>Vertebrata</taxon>
        <taxon>Euteleostomi</taxon>
        <taxon>Mammalia</taxon>
        <taxon>Eutheria</taxon>
        <taxon>Laurasiatheria</taxon>
        <taxon>Perissodactyla</taxon>
        <taxon>Rhinocerotidae</taxon>
        <taxon>Diceros</taxon>
    </lineage>
</organism>
<keyword evidence="3" id="KW-1185">Reference proteome</keyword>
<reference evidence="2 3" key="1">
    <citation type="journal article" date="2020" name="Mol. Biol. Evol.">
        <title>Interspecific Gene Flow and the Evolution of Specialization in Black and White Rhinoceros.</title>
        <authorList>
            <person name="Moodley Y."/>
            <person name="Westbury M.V."/>
            <person name="Russo I.M."/>
            <person name="Gopalakrishnan S."/>
            <person name="Rakotoarivelo A."/>
            <person name="Olsen R.A."/>
            <person name="Prost S."/>
            <person name="Tunstall T."/>
            <person name="Ryder O.A."/>
            <person name="Dalen L."/>
            <person name="Bruford M.W."/>
        </authorList>
    </citation>
    <scope>NUCLEOTIDE SEQUENCE [LARGE SCALE GENOMIC DNA]</scope>
    <source>
        <strain evidence="2">SBR-YM</strain>
        <tissue evidence="2">Skin</tissue>
    </source>
</reference>
<evidence type="ECO:0000256" key="1">
    <source>
        <dbReference type="SAM" id="Phobius"/>
    </source>
</evidence>
<gene>
    <name evidence="2" type="ORF">HPG69_014764</name>
</gene>
<keyword evidence="1" id="KW-0472">Membrane</keyword>
<keyword evidence="1" id="KW-0812">Transmembrane</keyword>
<dbReference type="Proteomes" id="UP000551758">
    <property type="component" value="Unassembled WGS sequence"/>
</dbReference>